<dbReference type="VEuPathDB" id="FungiDB:SI65_07862"/>
<dbReference type="OrthoDB" id="4456803at2759"/>
<keyword evidence="2" id="KW-1185">Reference proteome</keyword>
<dbReference type="EMBL" id="JXNT01000010">
    <property type="protein sequence ID" value="ODM16897.1"/>
    <property type="molecule type" value="Genomic_DNA"/>
</dbReference>
<dbReference type="Proteomes" id="UP000094569">
    <property type="component" value="Unassembled WGS sequence"/>
</dbReference>
<comment type="caution">
    <text evidence="1">The sequence shown here is derived from an EMBL/GenBank/DDBJ whole genome shotgun (WGS) entry which is preliminary data.</text>
</comment>
<protein>
    <submittedName>
        <fullName evidence="1">Uncharacterized protein</fullName>
    </submittedName>
</protein>
<dbReference type="AlphaFoldDB" id="A0A1E3B7I7"/>
<sequence>MSGILLFCIAPVPASVINRLMQDSSIPEHGRNIFSLVRTPDQTTLDNFNSNPPINPFSTGFLNTPYTELRRYTRQRISDLERERSISLSSKWVAVLDERSVTDNTVVIHRYETKSEWEQLQREAEEEWVGIPGTAEINEEEDSIWWKWRVPFDAVFHLYNHVETFSWRAVALWARPEYLGEDGIVMVRFPVGIISGGMEDPLGLM</sequence>
<proteinExistence type="predicted"/>
<organism evidence="1 2">
    <name type="scientific">Aspergillus cristatus</name>
    <name type="common">Chinese Fuzhuan brick tea-fermentation fungus</name>
    <name type="synonym">Eurotium cristatum</name>
    <dbReference type="NCBI Taxonomy" id="573508"/>
    <lineage>
        <taxon>Eukaryota</taxon>
        <taxon>Fungi</taxon>
        <taxon>Dikarya</taxon>
        <taxon>Ascomycota</taxon>
        <taxon>Pezizomycotina</taxon>
        <taxon>Eurotiomycetes</taxon>
        <taxon>Eurotiomycetidae</taxon>
        <taxon>Eurotiales</taxon>
        <taxon>Aspergillaceae</taxon>
        <taxon>Aspergillus</taxon>
        <taxon>Aspergillus subgen. Aspergillus</taxon>
    </lineage>
</organism>
<evidence type="ECO:0000313" key="2">
    <source>
        <dbReference type="Proteomes" id="UP000094569"/>
    </source>
</evidence>
<gene>
    <name evidence="1" type="ORF">SI65_07862</name>
</gene>
<accession>A0A1E3B7I7</accession>
<reference evidence="1 2" key="1">
    <citation type="journal article" date="2016" name="BMC Genomics">
        <title>Comparative genomic and transcriptomic analyses of the Fuzhuan brick tea-fermentation fungus Aspergillus cristatus.</title>
        <authorList>
            <person name="Ge Y."/>
            <person name="Wang Y."/>
            <person name="Liu Y."/>
            <person name="Tan Y."/>
            <person name="Ren X."/>
            <person name="Zhang X."/>
            <person name="Hyde K.D."/>
            <person name="Liu Y."/>
            <person name="Liu Z."/>
        </authorList>
    </citation>
    <scope>NUCLEOTIDE SEQUENCE [LARGE SCALE GENOMIC DNA]</scope>
    <source>
        <strain evidence="1 2">GZAAS20.1005</strain>
    </source>
</reference>
<evidence type="ECO:0000313" key="1">
    <source>
        <dbReference type="EMBL" id="ODM16897.1"/>
    </source>
</evidence>
<name>A0A1E3B7I7_ASPCR</name>